<dbReference type="KEGG" id="snep:Enr13x_02680"/>
<keyword evidence="3" id="KW-1185">Reference proteome</keyword>
<evidence type="ECO:0000313" key="3">
    <source>
        <dbReference type="Proteomes" id="UP000319004"/>
    </source>
</evidence>
<evidence type="ECO:0000256" key="1">
    <source>
        <dbReference type="SAM" id="SignalP"/>
    </source>
</evidence>
<reference evidence="2 3" key="1">
    <citation type="submission" date="2019-03" db="EMBL/GenBank/DDBJ databases">
        <title>Deep-cultivation of Planctomycetes and their phenomic and genomic characterization uncovers novel biology.</title>
        <authorList>
            <person name="Wiegand S."/>
            <person name="Jogler M."/>
            <person name="Boedeker C."/>
            <person name="Pinto D."/>
            <person name="Vollmers J."/>
            <person name="Rivas-Marin E."/>
            <person name="Kohn T."/>
            <person name="Peeters S.H."/>
            <person name="Heuer A."/>
            <person name="Rast P."/>
            <person name="Oberbeckmann S."/>
            <person name="Bunk B."/>
            <person name="Jeske O."/>
            <person name="Meyerdierks A."/>
            <person name="Storesund J.E."/>
            <person name="Kallscheuer N."/>
            <person name="Luecker S."/>
            <person name="Lage O.M."/>
            <person name="Pohl T."/>
            <person name="Merkel B.J."/>
            <person name="Hornburger P."/>
            <person name="Mueller R.-W."/>
            <person name="Bruemmer F."/>
            <person name="Labrenz M."/>
            <person name="Spormann A.M."/>
            <person name="Op den Camp H."/>
            <person name="Overmann J."/>
            <person name="Amann R."/>
            <person name="Jetten M.S.M."/>
            <person name="Mascher T."/>
            <person name="Medema M.H."/>
            <person name="Devos D.P."/>
            <person name="Kaster A.-K."/>
            <person name="Ovreas L."/>
            <person name="Rohde M."/>
            <person name="Galperin M.Y."/>
            <person name="Jogler C."/>
        </authorList>
    </citation>
    <scope>NUCLEOTIDE SEQUENCE [LARGE SCALE GENOMIC DNA]</scope>
    <source>
        <strain evidence="2 3">Enr13</strain>
    </source>
</reference>
<dbReference type="Proteomes" id="UP000319004">
    <property type="component" value="Chromosome"/>
</dbReference>
<feature type="chain" id="PRO_5021719684" evidence="1">
    <location>
        <begin position="26"/>
        <end position="90"/>
    </location>
</feature>
<feature type="signal peptide" evidence="1">
    <location>
        <begin position="1"/>
        <end position="25"/>
    </location>
</feature>
<protein>
    <submittedName>
        <fullName evidence="2">Uncharacterized protein</fullName>
    </submittedName>
</protein>
<keyword evidence="1" id="KW-0732">Signal</keyword>
<evidence type="ECO:0000313" key="2">
    <source>
        <dbReference type="EMBL" id="QDV40462.1"/>
    </source>
</evidence>
<name>A0A518HI10_9BACT</name>
<sequence precursor="true">MLLRMNARVVLLAVLLAVSTCPVSAGEDGTAVAGLSVVDFLPKGYVRVGPNRVVRVIWPQCPVAEGTLCERRSAGGFEAVASLFLLPRIV</sequence>
<gene>
    <name evidence="2" type="ORF">Enr13x_02680</name>
</gene>
<accession>A0A518HI10</accession>
<dbReference type="EMBL" id="CP037423">
    <property type="protein sequence ID" value="QDV40462.1"/>
    <property type="molecule type" value="Genomic_DNA"/>
</dbReference>
<organism evidence="2 3">
    <name type="scientific">Stieleria neptunia</name>
    <dbReference type="NCBI Taxonomy" id="2527979"/>
    <lineage>
        <taxon>Bacteria</taxon>
        <taxon>Pseudomonadati</taxon>
        <taxon>Planctomycetota</taxon>
        <taxon>Planctomycetia</taxon>
        <taxon>Pirellulales</taxon>
        <taxon>Pirellulaceae</taxon>
        <taxon>Stieleria</taxon>
    </lineage>
</organism>
<proteinExistence type="predicted"/>
<dbReference type="AlphaFoldDB" id="A0A518HI10"/>